<dbReference type="EMBL" id="BQFW01000012">
    <property type="protein sequence ID" value="GJJ76129.1"/>
    <property type="molecule type" value="Genomic_DNA"/>
</dbReference>
<name>A0A9P3HG37_9FUNG</name>
<dbReference type="AlphaFoldDB" id="A0A9P3HG37"/>
<evidence type="ECO:0000256" key="8">
    <source>
        <dbReference type="SAM" id="MobiDB-lite"/>
    </source>
</evidence>
<dbReference type="Pfam" id="PF04577">
    <property type="entry name" value="Glyco_transf_61"/>
    <property type="match status" value="1"/>
</dbReference>
<feature type="region of interest" description="Disordered" evidence="8">
    <location>
        <begin position="70"/>
        <end position="89"/>
    </location>
</feature>
<evidence type="ECO:0000256" key="5">
    <source>
        <dbReference type="ARBA" id="ARBA00022989"/>
    </source>
</evidence>
<comment type="caution">
    <text evidence="11">The sequence shown here is derived from an EMBL/GenBank/DDBJ whole genome shotgun (WGS) entry which is preliminary data.</text>
</comment>
<reference evidence="11" key="1">
    <citation type="submission" date="2021-11" db="EMBL/GenBank/DDBJ databases">
        <authorList>
            <person name="Herlambang A."/>
            <person name="Guo Y."/>
            <person name="Takashima Y."/>
            <person name="Nishizawa T."/>
        </authorList>
    </citation>
    <scope>NUCLEOTIDE SEQUENCE</scope>
    <source>
        <strain evidence="11">E1425</strain>
    </source>
</reference>
<dbReference type="OrthoDB" id="529273at2759"/>
<keyword evidence="7" id="KW-0325">Glycoprotein</keyword>
<gene>
    <name evidence="11" type="ORF">EMPS_08488</name>
</gene>
<reference evidence="11" key="2">
    <citation type="journal article" date="2022" name="Microbiol. Resour. Announc.">
        <title>Whole-Genome Sequence of Entomortierella parvispora E1425, a Mucoromycotan Fungus Associated with Burkholderiaceae-Related Endosymbiotic Bacteria.</title>
        <authorList>
            <person name="Herlambang A."/>
            <person name="Guo Y."/>
            <person name="Takashima Y."/>
            <person name="Narisawa K."/>
            <person name="Ohta H."/>
            <person name="Nishizawa T."/>
        </authorList>
    </citation>
    <scope>NUCLEOTIDE SEQUENCE</scope>
    <source>
        <strain evidence="11">E1425</strain>
    </source>
</reference>
<proteinExistence type="predicted"/>
<keyword evidence="5 9" id="KW-1133">Transmembrane helix</keyword>
<evidence type="ECO:0000256" key="1">
    <source>
        <dbReference type="ARBA" id="ARBA00004167"/>
    </source>
</evidence>
<feature type="domain" description="Glycosyltransferase 61 catalytic" evidence="10">
    <location>
        <begin position="448"/>
        <end position="519"/>
    </location>
</feature>
<protein>
    <recommendedName>
        <fullName evidence="10">Glycosyltransferase 61 catalytic domain-containing protein</fullName>
    </recommendedName>
</protein>
<accession>A0A9P3HG37</accession>
<dbReference type="PANTHER" id="PTHR20961">
    <property type="entry name" value="GLYCOSYLTRANSFERASE"/>
    <property type="match status" value="1"/>
</dbReference>
<feature type="transmembrane region" description="Helical" evidence="9">
    <location>
        <begin position="46"/>
        <end position="64"/>
    </location>
</feature>
<sequence length="781" mass="88954">MASYQLLPLTAGGDQSGPHNPHSRPMNRAAQCLALVLAATRTKRRAVLIGLILSTGLVLLISLGQSMDGVSRRGNSGSDNDANAAPDAPWTAETKAQDFKLQEATWTCTDDDLSRSEQESKSNRRSRQCVVENFCVDRKGGFIRKEGYFRKNVPKVNLMASDEESDQMWQPRMERLSWFGSKTIKAHFVNDTVFVHSFYSHFHFSHWLYNGMTPLYSTMKRFGHTRDSWTFRAARFWADPIDRQGTWEMDHFFQTGRELVLREEELSTSFQTLPPKDAPICFRRAVIGLGSQCALGYCEKNIPTEVYKAFRDEIADFYWKTPLTWQSHLKNAQYAIDHGLDHQEHETIGHKTKKRWLDDNENLEKTQALVRKSNITGVLERRQEKGAQDTTQLKCLEIARYYNFERAVPGHGQEQGEVTSRIGQRNPDYVDLESTYENTITAGGKRQLVVGILQRESSRRLLNGDELVEKLVQAGFRVKWMSFDHGCGLAETAYLLRDVNVLISPHGNALGASIFMPTHDPVSSIISVDTSRYTEDWFMSTSSALGQRFVQTWCGPTQYADEETKARCPYSKDSVGAAKLLENKPDVILGLPKEMIKSYDELKEMTDEQKQSVYDNQRAYVKSHPEAQKLALEELDILIGPEYPKALLEKYNTWVSWIYQAEYWKGTPRWIDVVRMVKLVEKLQTEKEQEMLAEENLKHTMALGTSQRSYGLYIDYVRKGKACGPTGCKDILDRNVAKSTGAFGTHSMDNVHLWGQPTSESETLRRGITPEMLAHGWTIDG</sequence>
<evidence type="ECO:0000256" key="4">
    <source>
        <dbReference type="ARBA" id="ARBA00022692"/>
    </source>
</evidence>
<keyword evidence="6 9" id="KW-0472">Membrane</keyword>
<comment type="subcellular location">
    <subcellularLocation>
        <location evidence="1">Membrane</location>
        <topology evidence="1">Single-pass membrane protein</topology>
    </subcellularLocation>
</comment>
<dbReference type="InterPro" id="IPR007657">
    <property type="entry name" value="Glycosyltransferase_61"/>
</dbReference>
<evidence type="ECO:0000313" key="11">
    <source>
        <dbReference type="EMBL" id="GJJ76129.1"/>
    </source>
</evidence>
<evidence type="ECO:0000259" key="10">
    <source>
        <dbReference type="Pfam" id="PF04577"/>
    </source>
</evidence>
<keyword evidence="12" id="KW-1185">Reference proteome</keyword>
<dbReference type="Proteomes" id="UP000827284">
    <property type="component" value="Unassembled WGS sequence"/>
</dbReference>
<feature type="compositionally biased region" description="Low complexity" evidence="8">
    <location>
        <begin position="74"/>
        <end position="89"/>
    </location>
</feature>
<evidence type="ECO:0000256" key="2">
    <source>
        <dbReference type="ARBA" id="ARBA00022676"/>
    </source>
</evidence>
<evidence type="ECO:0000256" key="9">
    <source>
        <dbReference type="SAM" id="Phobius"/>
    </source>
</evidence>
<evidence type="ECO:0000256" key="6">
    <source>
        <dbReference type="ARBA" id="ARBA00023136"/>
    </source>
</evidence>
<keyword evidence="2" id="KW-0328">Glycosyltransferase</keyword>
<dbReference type="GO" id="GO:0016020">
    <property type="term" value="C:membrane"/>
    <property type="evidence" value="ECO:0007669"/>
    <property type="project" value="UniProtKB-SubCell"/>
</dbReference>
<dbReference type="PANTHER" id="PTHR20961:SF38">
    <property type="entry name" value="PROTEIN O-LINKED-MANNOSE BETA-1,4-N-ACETYLGLUCOSAMINYLTRANSFERASE 2"/>
    <property type="match status" value="1"/>
</dbReference>
<keyword evidence="3" id="KW-0808">Transferase</keyword>
<dbReference type="GO" id="GO:0016757">
    <property type="term" value="F:glycosyltransferase activity"/>
    <property type="evidence" value="ECO:0007669"/>
    <property type="project" value="UniProtKB-KW"/>
</dbReference>
<evidence type="ECO:0000256" key="3">
    <source>
        <dbReference type="ARBA" id="ARBA00022679"/>
    </source>
</evidence>
<evidence type="ECO:0000313" key="12">
    <source>
        <dbReference type="Proteomes" id="UP000827284"/>
    </source>
</evidence>
<keyword evidence="4 9" id="KW-0812">Transmembrane</keyword>
<evidence type="ECO:0000256" key="7">
    <source>
        <dbReference type="ARBA" id="ARBA00023180"/>
    </source>
</evidence>
<organism evidence="11 12">
    <name type="scientific">Entomortierella parvispora</name>
    <dbReference type="NCBI Taxonomy" id="205924"/>
    <lineage>
        <taxon>Eukaryota</taxon>
        <taxon>Fungi</taxon>
        <taxon>Fungi incertae sedis</taxon>
        <taxon>Mucoromycota</taxon>
        <taxon>Mortierellomycotina</taxon>
        <taxon>Mortierellomycetes</taxon>
        <taxon>Mortierellales</taxon>
        <taxon>Mortierellaceae</taxon>
        <taxon>Entomortierella</taxon>
    </lineage>
</organism>
<dbReference type="InterPro" id="IPR049625">
    <property type="entry name" value="Glyco_transf_61_cat"/>
</dbReference>